<evidence type="ECO:0000256" key="5">
    <source>
        <dbReference type="ARBA" id="ARBA00023186"/>
    </source>
</evidence>
<dbReference type="InterPro" id="IPR041538">
    <property type="entry name" value="RavA-like_AAA_lid"/>
</dbReference>
<dbReference type="PRINTS" id="PR00300">
    <property type="entry name" value="CLPPROTEASEA"/>
</dbReference>
<dbReference type="InterPro" id="IPR045427">
    <property type="entry name" value="MoxR"/>
</dbReference>
<dbReference type="InterPro" id="IPR046898">
    <property type="entry name" value="RavA_LARA_dom"/>
</dbReference>
<dbReference type="SUPFAM" id="SSF52540">
    <property type="entry name" value="P-loop containing nucleoside triphosphate hydrolases"/>
    <property type="match status" value="1"/>
</dbReference>
<dbReference type="Proteomes" id="UP000651977">
    <property type="component" value="Unassembled WGS sequence"/>
</dbReference>
<dbReference type="CDD" id="cd00009">
    <property type="entry name" value="AAA"/>
    <property type="match status" value="1"/>
</dbReference>
<dbReference type="SMART" id="SM00382">
    <property type="entry name" value="AAA"/>
    <property type="match status" value="1"/>
</dbReference>
<dbReference type="InterPro" id="IPR003593">
    <property type="entry name" value="AAA+_ATPase"/>
</dbReference>
<protein>
    <submittedName>
        <fullName evidence="8">ATPase AAA</fullName>
    </submittedName>
</protein>
<comment type="caution">
    <text evidence="8">The sequence shown here is derived from an EMBL/GenBank/DDBJ whole genome shotgun (WGS) entry which is preliminary data.</text>
</comment>
<dbReference type="Pfam" id="PF20030">
    <property type="entry name" value="bpMoxR"/>
    <property type="match status" value="1"/>
</dbReference>
<keyword evidence="4" id="KW-0067">ATP-binding</keyword>
<keyword evidence="5" id="KW-0143">Chaperone</keyword>
<evidence type="ECO:0000256" key="2">
    <source>
        <dbReference type="ARBA" id="ARBA00022741"/>
    </source>
</evidence>
<evidence type="ECO:0000256" key="3">
    <source>
        <dbReference type="ARBA" id="ARBA00022801"/>
    </source>
</evidence>
<dbReference type="InterPro" id="IPR027417">
    <property type="entry name" value="P-loop_NTPase"/>
</dbReference>
<dbReference type="EMBL" id="BMDY01000023">
    <property type="protein sequence ID" value="GGB16867.1"/>
    <property type="molecule type" value="Genomic_DNA"/>
</dbReference>
<evidence type="ECO:0000256" key="1">
    <source>
        <dbReference type="ARBA" id="ARBA00022490"/>
    </source>
</evidence>
<reference evidence="9" key="1">
    <citation type="journal article" date="2019" name="Int. J. Syst. Evol. Microbiol.">
        <title>The Global Catalogue of Microorganisms (GCM) 10K type strain sequencing project: providing services to taxonomists for standard genome sequencing and annotation.</title>
        <authorList>
            <consortium name="The Broad Institute Genomics Platform"/>
            <consortium name="The Broad Institute Genome Sequencing Center for Infectious Disease"/>
            <person name="Wu L."/>
            <person name="Ma J."/>
        </authorList>
    </citation>
    <scope>NUCLEOTIDE SEQUENCE [LARGE SCALE GENOMIC DNA]</scope>
    <source>
        <strain evidence="9">CGMCC 1.10131</strain>
    </source>
</reference>
<dbReference type="Gene3D" id="3.40.50.300">
    <property type="entry name" value="P-loop containing nucleotide triphosphate hydrolases"/>
    <property type="match status" value="1"/>
</dbReference>
<name>A0ABQ1I6U5_9ALTE</name>
<accession>A0ABQ1I6U5</accession>
<proteinExistence type="predicted"/>
<keyword evidence="9" id="KW-1185">Reference proteome</keyword>
<dbReference type="InterPro" id="IPR022547">
    <property type="entry name" value="ATPase_RavA_C"/>
</dbReference>
<dbReference type="Pfam" id="PF12592">
    <property type="entry name" value="ATPase_RavA_C"/>
    <property type="match status" value="1"/>
</dbReference>
<feature type="domain" description="AAA+ ATPase" evidence="7">
    <location>
        <begin position="46"/>
        <end position="189"/>
    </location>
</feature>
<dbReference type="InterPro" id="IPR001270">
    <property type="entry name" value="ClpA/B"/>
</dbReference>
<gene>
    <name evidence="8" type="ORF">GCM10007414_32900</name>
</gene>
<dbReference type="RefSeq" id="WP_055735039.1">
    <property type="nucleotide sequence ID" value="NZ_BMDY01000023.1"/>
</dbReference>
<evidence type="ECO:0000259" key="7">
    <source>
        <dbReference type="SMART" id="SM00382"/>
    </source>
</evidence>
<dbReference type="PANTHER" id="PTHR32204">
    <property type="entry name" value="ATPASE RAVA"/>
    <property type="match status" value="1"/>
</dbReference>
<dbReference type="Pfam" id="PF17868">
    <property type="entry name" value="AAA_lid_8"/>
    <property type="match status" value="1"/>
</dbReference>
<evidence type="ECO:0000256" key="4">
    <source>
        <dbReference type="ARBA" id="ARBA00022840"/>
    </source>
</evidence>
<sequence length="549" mass="62774">MASVSPFNQASQALLSERIKKLLTALSSGIYEREQSFKLCLLAALAGESVFLLGPPGIAKSMIAKRLAQAFESQNFFDYLMTRFSTPEEVFGPLSIQELKDNGKYIRLTEGYLPAAHIVFLDEIWKAGPAILNTLLTVVNERTFRNGSENLAVPMRLLISASNELPEEDSGLEALYDRMLVRVFVNRIQQKDNFKALILGNQSLPAIPSELLIGDQEYQQWQHQINLVTMSDEVFEKLFIIKTLVENEQPLGQADSDYQSLYVSDRRWKKSIHLLQASAFFNGRSEVNPLDLLLLQDCLWHNLDDREFVRGCIRDYALNHAFDQVQLKELAERAERHYQAVADDICQQLKMQFEHDSGLRKEQYKYDFSVAKSYANPHGGQLFKLVVLQSNLSVSEKDKGETRWVYVDANEFSKKIKSGRCEMLGRINQGSELCRLLFEIDINHQLVIKDIANRPLPVALVQQQALPPQQFANWQQQIDEVLATIKQAEFQLKRSRAQFHGALPHNFIANQLPEAIEASLIEVEQMVKQVSELLDKQAYRMRNIGDFFD</sequence>
<feature type="coiled-coil region" evidence="6">
    <location>
        <begin position="471"/>
        <end position="498"/>
    </location>
</feature>
<keyword evidence="3" id="KW-0378">Hydrolase</keyword>
<dbReference type="PANTHER" id="PTHR32204:SF0">
    <property type="entry name" value="ATPASE RAVA"/>
    <property type="match status" value="1"/>
</dbReference>
<evidence type="ECO:0000256" key="6">
    <source>
        <dbReference type="SAM" id="Coils"/>
    </source>
</evidence>
<evidence type="ECO:0000313" key="8">
    <source>
        <dbReference type="EMBL" id="GGB16867.1"/>
    </source>
</evidence>
<keyword evidence="6" id="KW-0175">Coiled coil</keyword>
<evidence type="ECO:0000313" key="9">
    <source>
        <dbReference type="Proteomes" id="UP000651977"/>
    </source>
</evidence>
<keyword evidence="1" id="KW-0963">Cytoplasm</keyword>
<organism evidence="8 9">
    <name type="scientific">Agarivorans gilvus</name>
    <dbReference type="NCBI Taxonomy" id="680279"/>
    <lineage>
        <taxon>Bacteria</taxon>
        <taxon>Pseudomonadati</taxon>
        <taxon>Pseudomonadota</taxon>
        <taxon>Gammaproteobacteria</taxon>
        <taxon>Alteromonadales</taxon>
        <taxon>Alteromonadaceae</taxon>
        <taxon>Agarivorans</taxon>
    </lineage>
</organism>
<keyword evidence="2" id="KW-0547">Nucleotide-binding</keyword>
<dbReference type="InterPro" id="IPR050513">
    <property type="entry name" value="RavA_ATPases"/>
</dbReference>
<dbReference type="Pfam" id="PF20265">
    <property type="entry name" value="LARA_dom"/>
    <property type="match status" value="1"/>
</dbReference>